<feature type="transmembrane region" description="Helical" evidence="1">
    <location>
        <begin position="28"/>
        <end position="50"/>
    </location>
</feature>
<dbReference type="RefSeq" id="WP_155988511.1">
    <property type="nucleotide sequence ID" value="NZ_JPVT01000139.1"/>
</dbReference>
<keyword evidence="1" id="KW-0812">Transmembrane</keyword>
<keyword evidence="1" id="KW-0472">Membrane</keyword>
<proteinExistence type="predicted"/>
<keyword evidence="1" id="KW-1133">Transmembrane helix</keyword>
<organism evidence="2 3">
    <name type="scientific">Tetragenococcus muriaticus 3MR10-3</name>
    <dbReference type="NCBI Taxonomy" id="1302648"/>
    <lineage>
        <taxon>Bacteria</taxon>
        <taxon>Bacillati</taxon>
        <taxon>Bacillota</taxon>
        <taxon>Bacilli</taxon>
        <taxon>Lactobacillales</taxon>
        <taxon>Enterococcaceae</taxon>
        <taxon>Tetragenococcus</taxon>
    </lineage>
</organism>
<evidence type="ECO:0000313" key="2">
    <source>
        <dbReference type="EMBL" id="KFN90667.1"/>
    </source>
</evidence>
<sequence>MYQQGRGVAGISAAAVGMLPQTGEAGNILKVIGILLIIGIVLTQAIVFFLKKRVSNVY</sequence>
<gene>
    <name evidence="2" type="ORF">TMU3MR103_1387</name>
</gene>
<dbReference type="Proteomes" id="UP000029381">
    <property type="component" value="Unassembled WGS sequence"/>
</dbReference>
<evidence type="ECO:0000313" key="3">
    <source>
        <dbReference type="Proteomes" id="UP000029381"/>
    </source>
</evidence>
<dbReference type="NCBIfam" id="TIGR01167">
    <property type="entry name" value="LPXTG_anchor"/>
    <property type="match status" value="1"/>
</dbReference>
<dbReference type="EMBL" id="JPVT01000139">
    <property type="protein sequence ID" value="KFN90667.1"/>
    <property type="molecule type" value="Genomic_DNA"/>
</dbReference>
<keyword evidence="3" id="KW-1185">Reference proteome</keyword>
<dbReference type="PATRIC" id="fig|1302648.3.peg.1353"/>
<comment type="caution">
    <text evidence="2">The sequence shown here is derived from an EMBL/GenBank/DDBJ whole genome shotgun (WGS) entry which is preliminary data.</text>
</comment>
<accession>A0A091C3J3</accession>
<name>A0A091C3J3_9ENTE</name>
<protein>
    <submittedName>
        <fullName evidence="2">Uncharacterized protein</fullName>
    </submittedName>
</protein>
<reference evidence="2 3" key="1">
    <citation type="submission" date="2014-08" db="EMBL/GenBank/DDBJ databases">
        <title>Genome sequence of Tetragenococcus muriaticus.</title>
        <authorList>
            <person name="Chuea-nongthon C."/>
            <person name="Rodtong S."/>
            <person name="Yongsawatdigul J."/>
            <person name="Steele J.L."/>
            <person name="Liu X.-y."/>
            <person name="Speers J."/>
            <person name="Glasner J.D."/>
            <person name="Neeno-Eckwall E.C."/>
        </authorList>
    </citation>
    <scope>NUCLEOTIDE SEQUENCE [LARGE SCALE GENOMIC DNA]</scope>
    <source>
        <strain evidence="2 3">3MR10-3</strain>
    </source>
</reference>
<evidence type="ECO:0000256" key="1">
    <source>
        <dbReference type="SAM" id="Phobius"/>
    </source>
</evidence>
<dbReference type="AlphaFoldDB" id="A0A091C3J3"/>